<reference evidence="2 3" key="1">
    <citation type="submission" date="2019-03" db="EMBL/GenBank/DDBJ databases">
        <authorList>
            <person name="Gaulin E."/>
            <person name="Dumas B."/>
        </authorList>
    </citation>
    <scope>NUCLEOTIDE SEQUENCE [LARGE SCALE GENOMIC DNA]</scope>
    <source>
        <strain evidence="2">CBS 568.67</strain>
    </source>
</reference>
<keyword evidence="3" id="KW-1185">Reference proteome</keyword>
<proteinExistence type="predicted"/>
<evidence type="ECO:0000313" key="2">
    <source>
        <dbReference type="EMBL" id="VFT78814.1"/>
    </source>
</evidence>
<dbReference type="Proteomes" id="UP000332933">
    <property type="component" value="Unassembled WGS sequence"/>
</dbReference>
<organism evidence="2 3">
    <name type="scientific">Aphanomyces stellatus</name>
    <dbReference type="NCBI Taxonomy" id="120398"/>
    <lineage>
        <taxon>Eukaryota</taxon>
        <taxon>Sar</taxon>
        <taxon>Stramenopiles</taxon>
        <taxon>Oomycota</taxon>
        <taxon>Saprolegniomycetes</taxon>
        <taxon>Saprolegniales</taxon>
        <taxon>Verrucalvaceae</taxon>
        <taxon>Aphanomyces</taxon>
    </lineage>
</organism>
<gene>
    <name evidence="2" type="primary">Aste57867_1601</name>
    <name evidence="1" type="ORF">As57867_001600</name>
    <name evidence="2" type="ORF">ASTE57867_1601</name>
</gene>
<evidence type="ECO:0000313" key="3">
    <source>
        <dbReference type="Proteomes" id="UP000332933"/>
    </source>
</evidence>
<protein>
    <submittedName>
        <fullName evidence="2">Aste57867_1601 protein</fullName>
    </submittedName>
</protein>
<evidence type="ECO:0000313" key="1">
    <source>
        <dbReference type="EMBL" id="KAF0718588.1"/>
    </source>
</evidence>
<name>A0A485K5N5_9STRA</name>
<reference evidence="1" key="2">
    <citation type="submission" date="2019-06" db="EMBL/GenBank/DDBJ databases">
        <title>Genomics analysis of Aphanomyces spp. identifies a new class of oomycete effector associated with host adaptation.</title>
        <authorList>
            <person name="Gaulin E."/>
        </authorList>
    </citation>
    <scope>NUCLEOTIDE SEQUENCE</scope>
    <source>
        <strain evidence="1">CBS 578.67</strain>
    </source>
</reference>
<dbReference type="EMBL" id="CAADRA010000137">
    <property type="protein sequence ID" value="VFT78814.1"/>
    <property type="molecule type" value="Genomic_DNA"/>
</dbReference>
<sequence>MLSIRCRATQITEDELNDGNIIDDACLSVIDHNEPEIRRNEIMRRIMEELQAHPDEETKDDEAERDDLIEAYMIGVDLLDNLLPPIATDVFGVADDRGE</sequence>
<accession>A0A485K5N5</accession>
<dbReference type="EMBL" id="VJMH01000137">
    <property type="protein sequence ID" value="KAF0718588.1"/>
    <property type="molecule type" value="Genomic_DNA"/>
</dbReference>
<dbReference type="AlphaFoldDB" id="A0A485K5N5"/>